<dbReference type="InterPro" id="IPR050901">
    <property type="entry name" value="BP-dep_ABC_trans_perm"/>
</dbReference>
<sequence length="321" mass="34927">MANPLQTRVPATVAVRPKSGIKSKLFKSASNELIPPFWLWIGLILLSLFTLAPFVYLLLTSISPSNELLSGRIFPHSATFNNYVRLFTGSNAASYMAAAKNSVLVSVYTTLLTIFIGVFAAYALAKIKFPFRTTSLFAILAMQLLPSISLIVPMYMMMRNGIDIGIPFTGIVFFHTPPLLDTVAGLVVAYTTFSLPFAIWLMAGYFQTISKELEEASYIDGNGRLGTMFRIVIPLAMPGIAATAIFTMLSAWDEFMFASAFTQTDAAKTLPVAIREFIGKHSIDWGLMTAGGVVASLPPVIISLFLYRYIVGGLSAGGVKE</sequence>
<keyword evidence="5" id="KW-0762">Sugar transport</keyword>
<evidence type="ECO:0000256" key="4">
    <source>
        <dbReference type="ARBA" id="ARBA00022475"/>
    </source>
</evidence>
<comment type="caution">
    <text evidence="11">The sequence shown here is derived from an EMBL/GenBank/DDBJ whole genome shotgun (WGS) entry which is preliminary data.</text>
</comment>
<dbReference type="AlphaFoldDB" id="A0A4U0FAT8"/>
<evidence type="ECO:0000256" key="2">
    <source>
        <dbReference type="ARBA" id="ARBA00009047"/>
    </source>
</evidence>
<dbReference type="RefSeq" id="WP_136778193.1">
    <property type="nucleotide sequence ID" value="NZ_SUPK01000006.1"/>
</dbReference>
<keyword evidence="12" id="KW-1185">Reference proteome</keyword>
<proteinExistence type="inferred from homology"/>
<dbReference type="SUPFAM" id="SSF161098">
    <property type="entry name" value="MetI-like"/>
    <property type="match status" value="1"/>
</dbReference>
<evidence type="ECO:0000256" key="7">
    <source>
        <dbReference type="ARBA" id="ARBA00022989"/>
    </source>
</evidence>
<feature type="transmembrane region" description="Helical" evidence="9">
    <location>
        <begin position="183"/>
        <end position="206"/>
    </location>
</feature>
<dbReference type="PANTHER" id="PTHR32243">
    <property type="entry name" value="MALTOSE TRANSPORT SYSTEM PERMEASE-RELATED"/>
    <property type="match status" value="1"/>
</dbReference>
<evidence type="ECO:0000313" key="11">
    <source>
        <dbReference type="EMBL" id="TJY41274.1"/>
    </source>
</evidence>
<feature type="transmembrane region" description="Helical" evidence="9">
    <location>
        <begin position="37"/>
        <end position="59"/>
    </location>
</feature>
<keyword evidence="4" id="KW-1003">Cell membrane</keyword>
<protein>
    <submittedName>
        <fullName evidence="11">Carbohydrate ABC transporter permease</fullName>
    </submittedName>
</protein>
<keyword evidence="8 9" id="KW-0472">Membrane</keyword>
<evidence type="ECO:0000256" key="1">
    <source>
        <dbReference type="ARBA" id="ARBA00004651"/>
    </source>
</evidence>
<evidence type="ECO:0000256" key="6">
    <source>
        <dbReference type="ARBA" id="ARBA00022692"/>
    </source>
</evidence>
<dbReference type="Gene3D" id="1.10.3720.10">
    <property type="entry name" value="MetI-like"/>
    <property type="match status" value="1"/>
</dbReference>
<name>A0A4U0FAT8_9BACL</name>
<dbReference type="CDD" id="cd06261">
    <property type="entry name" value="TM_PBP2"/>
    <property type="match status" value="1"/>
</dbReference>
<evidence type="ECO:0000259" key="10">
    <source>
        <dbReference type="PROSITE" id="PS50928"/>
    </source>
</evidence>
<evidence type="ECO:0000313" key="12">
    <source>
        <dbReference type="Proteomes" id="UP000309673"/>
    </source>
</evidence>
<evidence type="ECO:0000256" key="5">
    <source>
        <dbReference type="ARBA" id="ARBA00022597"/>
    </source>
</evidence>
<feature type="transmembrane region" description="Helical" evidence="9">
    <location>
        <begin position="104"/>
        <end position="124"/>
    </location>
</feature>
<dbReference type="EMBL" id="SUPK01000006">
    <property type="protein sequence ID" value="TJY41274.1"/>
    <property type="molecule type" value="Genomic_DNA"/>
</dbReference>
<feature type="transmembrane region" description="Helical" evidence="9">
    <location>
        <begin position="136"/>
        <end position="158"/>
    </location>
</feature>
<organism evidence="11 12">
    <name type="scientific">Cohnella pontilimi</name>
    <dbReference type="NCBI Taxonomy" id="2564100"/>
    <lineage>
        <taxon>Bacteria</taxon>
        <taxon>Bacillati</taxon>
        <taxon>Bacillota</taxon>
        <taxon>Bacilli</taxon>
        <taxon>Bacillales</taxon>
        <taxon>Paenibacillaceae</taxon>
        <taxon>Cohnella</taxon>
    </lineage>
</organism>
<keyword evidence="3 9" id="KW-0813">Transport</keyword>
<accession>A0A4U0FAT8</accession>
<dbReference type="OrthoDB" id="9810086at2"/>
<gene>
    <name evidence="11" type="ORF">E5161_12630</name>
</gene>
<dbReference type="GO" id="GO:0055085">
    <property type="term" value="P:transmembrane transport"/>
    <property type="evidence" value="ECO:0007669"/>
    <property type="project" value="InterPro"/>
</dbReference>
<dbReference type="PANTHER" id="PTHR32243:SF50">
    <property type="entry name" value="MALTOSE_MALTODEXTRIN TRANSPORT SYSTEM PERMEASE PROTEIN MALG"/>
    <property type="match status" value="1"/>
</dbReference>
<evidence type="ECO:0000256" key="3">
    <source>
        <dbReference type="ARBA" id="ARBA00022448"/>
    </source>
</evidence>
<dbReference type="Pfam" id="PF00528">
    <property type="entry name" value="BPD_transp_1"/>
    <property type="match status" value="1"/>
</dbReference>
<comment type="similarity">
    <text evidence="2">Belongs to the binding-protein-dependent transport system permease family. MalFG subfamily.</text>
</comment>
<dbReference type="InterPro" id="IPR000515">
    <property type="entry name" value="MetI-like"/>
</dbReference>
<keyword evidence="6 9" id="KW-0812">Transmembrane</keyword>
<reference evidence="11 12" key="1">
    <citation type="submission" date="2019-04" db="EMBL/GenBank/DDBJ databases">
        <title>Cohnella sp. nov., isolated from soil.</title>
        <authorList>
            <person name="Kim W."/>
        </authorList>
    </citation>
    <scope>NUCLEOTIDE SEQUENCE [LARGE SCALE GENOMIC DNA]</scope>
    <source>
        <strain evidence="11 12">CAU 1483</strain>
    </source>
</reference>
<dbReference type="Proteomes" id="UP000309673">
    <property type="component" value="Unassembled WGS sequence"/>
</dbReference>
<evidence type="ECO:0000256" key="9">
    <source>
        <dbReference type="RuleBase" id="RU363032"/>
    </source>
</evidence>
<comment type="subcellular location">
    <subcellularLocation>
        <location evidence="1 9">Cell membrane</location>
        <topology evidence="1 9">Multi-pass membrane protein</topology>
    </subcellularLocation>
</comment>
<feature type="domain" description="ABC transmembrane type-1" evidence="10">
    <location>
        <begin position="99"/>
        <end position="306"/>
    </location>
</feature>
<feature type="transmembrane region" description="Helical" evidence="9">
    <location>
        <begin position="285"/>
        <end position="307"/>
    </location>
</feature>
<keyword evidence="7 9" id="KW-1133">Transmembrane helix</keyword>
<evidence type="ECO:0000256" key="8">
    <source>
        <dbReference type="ARBA" id="ARBA00023136"/>
    </source>
</evidence>
<dbReference type="InterPro" id="IPR035906">
    <property type="entry name" value="MetI-like_sf"/>
</dbReference>
<dbReference type="GO" id="GO:0005886">
    <property type="term" value="C:plasma membrane"/>
    <property type="evidence" value="ECO:0007669"/>
    <property type="project" value="UniProtKB-SubCell"/>
</dbReference>
<feature type="transmembrane region" description="Helical" evidence="9">
    <location>
        <begin position="227"/>
        <end position="252"/>
    </location>
</feature>
<dbReference type="PROSITE" id="PS50928">
    <property type="entry name" value="ABC_TM1"/>
    <property type="match status" value="1"/>
</dbReference>